<dbReference type="Proteomes" id="UP001551482">
    <property type="component" value="Unassembled WGS sequence"/>
</dbReference>
<evidence type="ECO:0000256" key="6">
    <source>
        <dbReference type="ARBA" id="ARBA00038076"/>
    </source>
</evidence>
<feature type="transmembrane region" description="Helical" evidence="7">
    <location>
        <begin position="391"/>
        <end position="415"/>
    </location>
</feature>
<name>A0ABV3DA15_9ACTN</name>
<gene>
    <name evidence="9" type="ORF">AB0C36_01010</name>
</gene>
<protein>
    <submittedName>
        <fullName evidence="9">ABC transporter permease</fullName>
    </submittedName>
</protein>
<evidence type="ECO:0000256" key="1">
    <source>
        <dbReference type="ARBA" id="ARBA00004651"/>
    </source>
</evidence>
<feature type="transmembrane region" description="Helical" evidence="7">
    <location>
        <begin position="845"/>
        <end position="868"/>
    </location>
</feature>
<comment type="caution">
    <text evidence="9">The sequence shown here is derived from an EMBL/GenBank/DDBJ whole genome shotgun (WGS) entry which is preliminary data.</text>
</comment>
<accession>A0ABV3DA15</accession>
<dbReference type="InterPro" id="IPR003838">
    <property type="entry name" value="ABC3_permease_C"/>
</dbReference>
<evidence type="ECO:0000256" key="3">
    <source>
        <dbReference type="ARBA" id="ARBA00022692"/>
    </source>
</evidence>
<evidence type="ECO:0000256" key="7">
    <source>
        <dbReference type="SAM" id="Phobius"/>
    </source>
</evidence>
<keyword evidence="4 7" id="KW-1133">Transmembrane helix</keyword>
<keyword evidence="5 7" id="KW-0472">Membrane</keyword>
<dbReference type="Pfam" id="PF02687">
    <property type="entry name" value="FtsX"/>
    <property type="match status" value="2"/>
</dbReference>
<proteinExistence type="inferred from homology"/>
<feature type="transmembrane region" description="Helical" evidence="7">
    <location>
        <begin position="909"/>
        <end position="930"/>
    </location>
</feature>
<sequence>MNVPAWRAALRIARREAWRAKGRSLLIVLMIALPVFAGSSADIVYRSQQLDRNERLERKIGQADALVRDARVQAAVVQDPDNGDDMAQAMILQSLPSGTPGAYQPPEELHPDVLGSVPAGSTVVPRVQIPLSLRTAHGMTTADFVEFDYRHPLAKGIVWQTAGRAPAKADEVVVTEKFLSVSGLRIGGTLTQPDSGRTFTIVGTVNLPDALRQRSVFAMPGALLEKLDPRPGPPLEYEYLVDAPAGTYTWDKVRELNAKGIVATSREVDGSKLADREVPYRQLAFGVDQVSDLAVAVGVVVLGMALLEVVLLAGPAFAVGARRRRRDFGLVGVAGGDQRHIRTIVLADGVVLGVIAGALGTVLGLGAAWFSRGWFADMSGKELGHYEVRPLELAAVVALGIVIGMIAAAVPAFLAARENIVDSLTGRRGVRRGSRVLPVVGAAAGAAGLGVAYYGAAVNPNDIVLLAGCVLAQLGVIACCPALVGMAGRLGRILPLTPRLALRDAARNRPRTAPAVAAVMAAVAGAVAVTAYWAGTDHDDRESYRPRAGHGQVVAYPPPGRALDAGFTKAIEDNLPVTGEGMVMGYASSYCPPGQTCTTVSAFIPEANQCPLYSGDQGENPVPTEAEVAAARTDPRCAPGSNEFWGMVNLPVGDADLVRRVNGSTDPRIPEALKNGAVVFDERYIHDGKVTISIGTIYSAEPGPGGQMPEPPNDPLPPPRTFDVPALYVESDGFDYAAVILGPEPAKLTGIPVEPTQLVYDTTKMPSEAAQQRAQEALHALGGGGVEVERGYQGRPSTQILLLGAAAVLVALGASGVATGLALADGRKDLATLGAVGAPPRVRRALSAAQSWVIALIGTSLGVVVGLLPAAALRWKTAEVAERAQEAAIAEGGLQNTSKLPDIVVVIPWAQMGLALVVIPLLAAAIAALCTRSREVMRPRSG</sequence>
<keyword evidence="2" id="KW-1003">Cell membrane</keyword>
<feature type="transmembrane region" description="Helical" evidence="7">
    <location>
        <begin position="436"/>
        <end position="457"/>
    </location>
</feature>
<keyword evidence="3 7" id="KW-0812">Transmembrane</keyword>
<evidence type="ECO:0000259" key="8">
    <source>
        <dbReference type="Pfam" id="PF02687"/>
    </source>
</evidence>
<comment type="subcellular location">
    <subcellularLocation>
        <location evidence="1">Cell membrane</location>
        <topology evidence="1">Multi-pass membrane protein</topology>
    </subcellularLocation>
</comment>
<feature type="transmembrane region" description="Helical" evidence="7">
    <location>
        <begin position="512"/>
        <end position="535"/>
    </location>
</feature>
<comment type="similarity">
    <text evidence="6">Belongs to the ABC-4 integral membrane protein family.</text>
</comment>
<feature type="transmembrane region" description="Helical" evidence="7">
    <location>
        <begin position="463"/>
        <end position="491"/>
    </location>
</feature>
<evidence type="ECO:0000256" key="5">
    <source>
        <dbReference type="ARBA" id="ARBA00023136"/>
    </source>
</evidence>
<evidence type="ECO:0000313" key="9">
    <source>
        <dbReference type="EMBL" id="MEU8132067.1"/>
    </source>
</evidence>
<feature type="transmembrane region" description="Helical" evidence="7">
    <location>
        <begin position="800"/>
        <end position="824"/>
    </location>
</feature>
<organism evidence="9 10">
    <name type="scientific">Streptodolium elevatio</name>
    <dbReference type="NCBI Taxonomy" id="3157996"/>
    <lineage>
        <taxon>Bacteria</taxon>
        <taxon>Bacillati</taxon>
        <taxon>Actinomycetota</taxon>
        <taxon>Actinomycetes</taxon>
        <taxon>Kitasatosporales</taxon>
        <taxon>Streptomycetaceae</taxon>
        <taxon>Streptodolium</taxon>
    </lineage>
</organism>
<feature type="domain" description="ABC3 transporter permease C-terminal" evidence="8">
    <location>
        <begin position="300"/>
        <end position="420"/>
    </location>
</feature>
<dbReference type="RefSeq" id="WP_358347265.1">
    <property type="nucleotide sequence ID" value="NZ_JBEZFP010000001.1"/>
</dbReference>
<dbReference type="PANTHER" id="PTHR30572:SF4">
    <property type="entry name" value="ABC TRANSPORTER PERMEASE YTRF"/>
    <property type="match status" value="1"/>
</dbReference>
<evidence type="ECO:0000256" key="2">
    <source>
        <dbReference type="ARBA" id="ARBA00022475"/>
    </source>
</evidence>
<feature type="transmembrane region" description="Helical" evidence="7">
    <location>
        <begin position="293"/>
        <end position="319"/>
    </location>
</feature>
<reference evidence="9 10" key="1">
    <citation type="submission" date="2024-06" db="EMBL/GenBank/DDBJ databases">
        <title>The Natural Products Discovery Center: Release of the First 8490 Sequenced Strains for Exploring Actinobacteria Biosynthetic Diversity.</title>
        <authorList>
            <person name="Kalkreuter E."/>
            <person name="Kautsar S.A."/>
            <person name="Yang D."/>
            <person name="Bader C.D."/>
            <person name="Teijaro C.N."/>
            <person name="Fluegel L."/>
            <person name="Davis C.M."/>
            <person name="Simpson J.R."/>
            <person name="Lauterbach L."/>
            <person name="Steele A.D."/>
            <person name="Gui C."/>
            <person name="Meng S."/>
            <person name="Li G."/>
            <person name="Viehrig K."/>
            <person name="Ye F."/>
            <person name="Su P."/>
            <person name="Kiefer A.F."/>
            <person name="Nichols A."/>
            <person name="Cepeda A.J."/>
            <person name="Yan W."/>
            <person name="Fan B."/>
            <person name="Jiang Y."/>
            <person name="Adhikari A."/>
            <person name="Zheng C.-J."/>
            <person name="Schuster L."/>
            <person name="Cowan T.M."/>
            <person name="Smanski M.J."/>
            <person name="Chevrette M.G."/>
            <person name="De Carvalho L.P.S."/>
            <person name="Shen B."/>
        </authorList>
    </citation>
    <scope>NUCLEOTIDE SEQUENCE [LARGE SCALE GENOMIC DNA]</scope>
    <source>
        <strain evidence="9 10">NPDC048946</strain>
    </source>
</reference>
<dbReference type="EMBL" id="JBEZFP010000001">
    <property type="protein sequence ID" value="MEU8132067.1"/>
    <property type="molecule type" value="Genomic_DNA"/>
</dbReference>
<evidence type="ECO:0000256" key="4">
    <source>
        <dbReference type="ARBA" id="ARBA00022989"/>
    </source>
</evidence>
<evidence type="ECO:0000313" key="10">
    <source>
        <dbReference type="Proteomes" id="UP001551482"/>
    </source>
</evidence>
<dbReference type="InterPro" id="IPR050250">
    <property type="entry name" value="Macrolide_Exporter_MacB"/>
</dbReference>
<feature type="transmembrane region" description="Helical" evidence="7">
    <location>
        <begin position="349"/>
        <end position="371"/>
    </location>
</feature>
<dbReference type="PANTHER" id="PTHR30572">
    <property type="entry name" value="MEMBRANE COMPONENT OF TRANSPORTER-RELATED"/>
    <property type="match status" value="1"/>
</dbReference>
<feature type="domain" description="ABC3 transporter permease C-terminal" evidence="8">
    <location>
        <begin position="804"/>
        <end position="932"/>
    </location>
</feature>
<keyword evidence="10" id="KW-1185">Reference proteome</keyword>